<sequence>MKTKIPLEDIPLNSYHKKLTFYSSGGPFLDGYVLSIVGVVMLQMTDALALTTFWQGMIAASALIGVFIGGFLGGWITDKYGRKVLYLIDLIAIIGFSLAQFWVESALMLFIWRLLIGIAVGADYPIATAYLAEFLPRKNRGPRLAAMVMVWFLGAAVAYAVGELILRIGGEQAWRWALASAIVPGALFLMVRMGASESPRWLLNKGRIAEADAVIKKVYGPDYSHQDLSETVGNSSTNTSVWALFHSGYGKRMLFVSIFWTCAILPLFAIYAFAPQVLTALGLTGDLAGVGAVAITFLFFVGCFLATALINTMGRKKMLFHSFLWSGIALFILGLYPEASPTVVLLLFGAYAVFIGGAQVMEYVYPNELFPTEIRASAVGLGTSISRIGAAIGTYLLPFALASWGVGITMIVAAAVCLIGAWSAWALAPDVDAMDLNQAASLKPVEK</sequence>
<evidence type="ECO:0000256" key="4">
    <source>
        <dbReference type="ARBA" id="ARBA00022692"/>
    </source>
</evidence>
<dbReference type="PROSITE" id="PS00217">
    <property type="entry name" value="SUGAR_TRANSPORT_2"/>
    <property type="match status" value="1"/>
</dbReference>
<evidence type="ECO:0000256" key="1">
    <source>
        <dbReference type="ARBA" id="ARBA00004141"/>
    </source>
</evidence>
<feature type="transmembrane region" description="Helical" evidence="7">
    <location>
        <begin position="404"/>
        <end position="428"/>
    </location>
</feature>
<evidence type="ECO:0000256" key="6">
    <source>
        <dbReference type="ARBA" id="ARBA00023136"/>
    </source>
</evidence>
<dbReference type="SUPFAM" id="SSF103473">
    <property type="entry name" value="MFS general substrate transporter"/>
    <property type="match status" value="1"/>
</dbReference>
<dbReference type="InterPro" id="IPR005829">
    <property type="entry name" value="Sugar_transporter_CS"/>
</dbReference>
<feature type="transmembrane region" description="Helical" evidence="7">
    <location>
        <begin position="109"/>
        <end position="132"/>
    </location>
</feature>
<dbReference type="InterPro" id="IPR036259">
    <property type="entry name" value="MFS_trans_sf"/>
</dbReference>
<feature type="transmembrane region" description="Helical" evidence="7">
    <location>
        <begin position="84"/>
        <end position="103"/>
    </location>
</feature>
<evidence type="ECO:0000256" key="3">
    <source>
        <dbReference type="ARBA" id="ARBA00022448"/>
    </source>
</evidence>
<reference evidence="9 10" key="1">
    <citation type="submission" date="2013-02" db="EMBL/GenBank/DDBJ databases">
        <title>The Genome Sequence of Acinetobacter sp. NIPH 2168.</title>
        <authorList>
            <consortium name="The Broad Institute Genome Sequencing Platform"/>
            <consortium name="The Broad Institute Genome Sequencing Center for Infectious Disease"/>
            <person name="Cerqueira G."/>
            <person name="Feldgarden M."/>
            <person name="Courvalin P."/>
            <person name="Perichon B."/>
            <person name="Grillot-Courvalin C."/>
            <person name="Clermont D."/>
            <person name="Rocha E."/>
            <person name="Yoon E.-J."/>
            <person name="Nemec A."/>
            <person name="Walker B."/>
            <person name="Young S.K."/>
            <person name="Zeng Q."/>
            <person name="Gargeya S."/>
            <person name="Fitzgerald M."/>
            <person name="Haas B."/>
            <person name="Abouelleil A."/>
            <person name="Alvarado L."/>
            <person name="Arachchi H.M."/>
            <person name="Berlin A.M."/>
            <person name="Chapman S.B."/>
            <person name="Dewar J."/>
            <person name="Goldberg J."/>
            <person name="Griggs A."/>
            <person name="Gujja S."/>
            <person name="Hansen M."/>
            <person name="Howarth C."/>
            <person name="Imamovic A."/>
            <person name="Larimer J."/>
            <person name="McCowan C."/>
            <person name="Murphy C."/>
            <person name="Neiman D."/>
            <person name="Pearson M."/>
            <person name="Priest M."/>
            <person name="Roberts A."/>
            <person name="Saif S."/>
            <person name="Shea T."/>
            <person name="Sisk P."/>
            <person name="Sykes S."/>
            <person name="Wortman J."/>
            <person name="Nusbaum C."/>
            <person name="Birren B."/>
        </authorList>
    </citation>
    <scope>NUCLEOTIDE SEQUENCE [LARGE SCALE GENOMIC DNA]</scope>
    <source>
        <strain evidence="9 10">NIPH 2168</strain>
    </source>
</reference>
<feature type="transmembrane region" description="Helical" evidence="7">
    <location>
        <begin position="377"/>
        <end position="398"/>
    </location>
</feature>
<dbReference type="CDD" id="cd17316">
    <property type="entry name" value="MFS_SV2_like"/>
    <property type="match status" value="1"/>
</dbReference>
<dbReference type="InterPro" id="IPR020846">
    <property type="entry name" value="MFS_dom"/>
</dbReference>
<dbReference type="PANTHER" id="PTHR23511:SF34">
    <property type="entry name" value="SYNAPTIC VESICLE GLYCOPROTEIN 2"/>
    <property type="match status" value="1"/>
</dbReference>
<evidence type="ECO:0000256" key="5">
    <source>
        <dbReference type="ARBA" id="ARBA00022989"/>
    </source>
</evidence>
<name>N9PY10_9GAMM</name>
<evidence type="ECO:0000313" key="10">
    <source>
        <dbReference type="Proteomes" id="UP000013173"/>
    </source>
</evidence>
<keyword evidence="5 7" id="KW-1133">Transmembrane helix</keyword>
<feature type="transmembrane region" description="Helical" evidence="7">
    <location>
        <begin position="343"/>
        <end position="365"/>
    </location>
</feature>
<gene>
    <name evidence="9" type="ORF">F892_01793</name>
</gene>
<dbReference type="PATRIC" id="fig|1217706.3.peg.1735"/>
<feature type="transmembrane region" description="Helical" evidence="7">
    <location>
        <begin position="144"/>
        <end position="161"/>
    </location>
</feature>
<dbReference type="Proteomes" id="UP000013173">
    <property type="component" value="Unassembled WGS sequence"/>
</dbReference>
<dbReference type="PANTHER" id="PTHR23511">
    <property type="entry name" value="SYNAPTIC VESICLE GLYCOPROTEIN 2"/>
    <property type="match status" value="1"/>
</dbReference>
<dbReference type="GO" id="GO:0016020">
    <property type="term" value="C:membrane"/>
    <property type="evidence" value="ECO:0007669"/>
    <property type="project" value="UniProtKB-SubCell"/>
</dbReference>
<evidence type="ECO:0000256" key="7">
    <source>
        <dbReference type="SAM" id="Phobius"/>
    </source>
</evidence>
<dbReference type="InterPro" id="IPR005828">
    <property type="entry name" value="MFS_sugar_transport-like"/>
</dbReference>
<accession>N9PY10</accession>
<protein>
    <recommendedName>
        <fullName evidence="8">Major facilitator superfamily (MFS) profile domain-containing protein</fullName>
    </recommendedName>
</protein>
<evidence type="ECO:0000256" key="2">
    <source>
        <dbReference type="ARBA" id="ARBA00010992"/>
    </source>
</evidence>
<feature type="transmembrane region" description="Helical" evidence="7">
    <location>
        <begin position="173"/>
        <end position="191"/>
    </location>
</feature>
<comment type="similarity">
    <text evidence="2">Belongs to the major facilitator superfamily. Sugar transporter (TC 2.A.1.1) family.</text>
</comment>
<dbReference type="OrthoDB" id="5368493at2"/>
<dbReference type="AlphaFoldDB" id="N9PY10"/>
<feature type="transmembrane region" description="Helical" evidence="7">
    <location>
        <begin position="287"/>
        <end position="311"/>
    </location>
</feature>
<keyword evidence="6 7" id="KW-0472">Membrane</keyword>
<comment type="subcellular location">
    <subcellularLocation>
        <location evidence="1">Membrane</location>
        <topology evidence="1">Multi-pass membrane protein</topology>
    </subcellularLocation>
</comment>
<evidence type="ECO:0000259" key="8">
    <source>
        <dbReference type="PROSITE" id="PS50850"/>
    </source>
</evidence>
<comment type="caution">
    <text evidence="9">The sequence shown here is derived from an EMBL/GenBank/DDBJ whole genome shotgun (WGS) entry which is preliminary data.</text>
</comment>
<feature type="transmembrane region" description="Helical" evidence="7">
    <location>
        <begin position="21"/>
        <end position="41"/>
    </location>
</feature>
<evidence type="ECO:0000313" key="9">
    <source>
        <dbReference type="EMBL" id="ENX22551.1"/>
    </source>
</evidence>
<keyword evidence="10" id="KW-1185">Reference proteome</keyword>
<organism evidence="9 10">
    <name type="scientific">Acinetobacter vivianii</name>
    <dbReference type="NCBI Taxonomy" id="1776742"/>
    <lineage>
        <taxon>Bacteria</taxon>
        <taxon>Pseudomonadati</taxon>
        <taxon>Pseudomonadota</taxon>
        <taxon>Gammaproteobacteria</taxon>
        <taxon>Moraxellales</taxon>
        <taxon>Moraxellaceae</taxon>
        <taxon>Acinetobacter</taxon>
    </lineage>
</organism>
<dbReference type="Pfam" id="PF00083">
    <property type="entry name" value="Sugar_tr"/>
    <property type="match status" value="1"/>
</dbReference>
<dbReference type="RefSeq" id="WP_005257633.1">
    <property type="nucleotide sequence ID" value="NZ_BMDR01000001.1"/>
</dbReference>
<feature type="domain" description="Major facilitator superfamily (MFS) profile" evidence="8">
    <location>
        <begin position="19"/>
        <end position="432"/>
    </location>
</feature>
<feature type="transmembrane region" description="Helical" evidence="7">
    <location>
        <begin position="53"/>
        <end position="72"/>
    </location>
</feature>
<dbReference type="EMBL" id="APRW01000009">
    <property type="protein sequence ID" value="ENX22551.1"/>
    <property type="molecule type" value="Genomic_DNA"/>
</dbReference>
<proteinExistence type="inferred from homology"/>
<feature type="transmembrane region" description="Helical" evidence="7">
    <location>
        <begin position="254"/>
        <end position="275"/>
    </location>
</feature>
<dbReference type="HOGENOM" id="CLU_001265_46_6_6"/>
<keyword evidence="4 7" id="KW-0812">Transmembrane</keyword>
<keyword evidence="3" id="KW-0813">Transport</keyword>
<dbReference type="PROSITE" id="PS50850">
    <property type="entry name" value="MFS"/>
    <property type="match status" value="1"/>
</dbReference>
<dbReference type="GeneID" id="303682205"/>
<dbReference type="GO" id="GO:0022857">
    <property type="term" value="F:transmembrane transporter activity"/>
    <property type="evidence" value="ECO:0007669"/>
    <property type="project" value="InterPro"/>
</dbReference>
<feature type="transmembrane region" description="Helical" evidence="7">
    <location>
        <begin position="318"/>
        <end position="337"/>
    </location>
</feature>
<dbReference type="Gene3D" id="1.20.1250.20">
    <property type="entry name" value="MFS general substrate transporter like domains"/>
    <property type="match status" value="1"/>
</dbReference>